<protein>
    <submittedName>
        <fullName evidence="2">Uncharacterized protein</fullName>
    </submittedName>
</protein>
<proteinExistence type="predicted"/>
<feature type="transmembrane region" description="Helical" evidence="1">
    <location>
        <begin position="54"/>
        <end position="71"/>
    </location>
</feature>
<keyword evidence="3" id="KW-1185">Reference proteome</keyword>
<keyword evidence="1" id="KW-1133">Transmembrane helix</keyword>
<reference evidence="2 3" key="1">
    <citation type="journal article" date="2020" name="Mol. Biol. Evol.">
        <title>Distinct Expression and Methylation Patterns for Genes with Different Fates following a Single Whole-Genome Duplication in Flowering Plants.</title>
        <authorList>
            <person name="Shi T."/>
            <person name="Rahmani R.S."/>
            <person name="Gugger P.F."/>
            <person name="Wang M."/>
            <person name="Li H."/>
            <person name="Zhang Y."/>
            <person name="Li Z."/>
            <person name="Wang Q."/>
            <person name="Van de Peer Y."/>
            <person name="Marchal K."/>
            <person name="Chen J."/>
        </authorList>
    </citation>
    <scope>NUCLEOTIDE SEQUENCE [LARGE SCALE GENOMIC DNA]</scope>
    <source>
        <tissue evidence="2">Leaf</tissue>
    </source>
</reference>
<evidence type="ECO:0000313" key="3">
    <source>
        <dbReference type="Proteomes" id="UP000607653"/>
    </source>
</evidence>
<evidence type="ECO:0000256" key="1">
    <source>
        <dbReference type="SAM" id="Phobius"/>
    </source>
</evidence>
<comment type="caution">
    <text evidence="2">The sequence shown here is derived from an EMBL/GenBank/DDBJ whole genome shotgun (WGS) entry which is preliminary data.</text>
</comment>
<keyword evidence="1" id="KW-0812">Transmembrane</keyword>
<dbReference type="EMBL" id="DUZY01000001">
    <property type="protein sequence ID" value="DAD18986.1"/>
    <property type="molecule type" value="Genomic_DNA"/>
</dbReference>
<keyword evidence="1" id="KW-0472">Membrane</keyword>
<name>A0A822XJ18_NELNU</name>
<dbReference type="AlphaFoldDB" id="A0A822XJ18"/>
<evidence type="ECO:0000313" key="2">
    <source>
        <dbReference type="EMBL" id="DAD18986.1"/>
    </source>
</evidence>
<gene>
    <name evidence="2" type="ORF">HUJ06_020449</name>
</gene>
<sequence length="109" mass="12429">MEQHSFCCWHSPFSMLAWIMSLLLRLQSLGSSSWIWDLPHVRRNAFILDLPHGSGFHVAVAFILLLLRAYLSRVGEPSLLYNERIRIPYLLGEGGVSRASSWPAYVNTT</sequence>
<accession>A0A822XJ18</accession>
<organism evidence="2 3">
    <name type="scientific">Nelumbo nucifera</name>
    <name type="common">Sacred lotus</name>
    <dbReference type="NCBI Taxonomy" id="4432"/>
    <lineage>
        <taxon>Eukaryota</taxon>
        <taxon>Viridiplantae</taxon>
        <taxon>Streptophyta</taxon>
        <taxon>Embryophyta</taxon>
        <taxon>Tracheophyta</taxon>
        <taxon>Spermatophyta</taxon>
        <taxon>Magnoliopsida</taxon>
        <taxon>Proteales</taxon>
        <taxon>Nelumbonaceae</taxon>
        <taxon>Nelumbo</taxon>
    </lineage>
</organism>
<dbReference type="Proteomes" id="UP000607653">
    <property type="component" value="Unassembled WGS sequence"/>
</dbReference>